<keyword evidence="7 10" id="KW-1133">Transmembrane helix</keyword>
<reference evidence="13 14" key="1">
    <citation type="submission" date="2018-01" db="EMBL/GenBank/DDBJ databases">
        <title>Saezia sanguinis gen. nov., sp. nov., in the order Burkholderiales isolated from human blood.</title>
        <authorList>
            <person name="Medina-Pascual M.J."/>
            <person name="Valdezate S."/>
            <person name="Monzon S."/>
            <person name="Cuesta I."/>
            <person name="Carrasco G."/>
            <person name="Villalon P."/>
            <person name="Saez-Nieto J.A."/>
        </authorList>
    </citation>
    <scope>NUCLEOTIDE SEQUENCE [LARGE SCALE GENOMIC DNA]</scope>
    <source>
        <strain evidence="13 14">CNM695-12</strain>
    </source>
</reference>
<dbReference type="NCBIfam" id="TIGR00353">
    <property type="entry name" value="nrfE"/>
    <property type="match status" value="1"/>
</dbReference>
<evidence type="ECO:0000313" key="13">
    <source>
        <dbReference type="EMBL" id="RUS65814.1"/>
    </source>
</evidence>
<comment type="function">
    <text evidence="9">Required for the biogenesis of c-type cytochromes. Possible subunit of a heme lyase.</text>
</comment>
<dbReference type="PANTHER" id="PTHR43653">
    <property type="entry name" value="CYTOCHROME C ASSEMBLY PROTEIN-RELATED"/>
    <property type="match status" value="1"/>
</dbReference>
<sequence>MIPELGSFALALACGFAMLLMVLPIVGIQRHRAALLQTARPLAYALFAVILVAALCLVYGLVTNDFSVRYIAQNSNSTLPVYYRIAAAWGAHEGSLLLWSFLLACWTLAVALSRRKIDEQATSCVLAVMGFVNAGFLLFIVFTSNPFARTFPLYPIEGQDLNPLLQDIGLIFHPPLLYMGYVGFSVAFAFAIAALIRGRFDQQWMRWARPWVLVAWVFLTLGILLGSVWAYLELGWGGWWFWDPVENASLMPWLTGTALVHSMAVAEKRGNFKIWTLLLAITTFSLCLIGTFLVRSGILVSVHAFSSDPSRGMFILAYLVVVIGGSFLLFAMRGYRIRNQKQGIALFSKDSFIIAGNVLLLAATLVVLLGTLLPLFHKQLGLGSISIGAPFFNSMFNWLVIPFALLLGLAPVVKWQQDRPGYHGRALLAGFILSLLAALALSLVGHEVFFWGHFIGMFLMSWITLFTLYGLVHRLRASQGGWGGRLRAINAGYWGMLLAHLGMAMLIFGISFSHHYQVERNVRMNVGDSIEISGYQFVFKELLPLKGPNYRGTIGVFNVMQGGHLSTVLLAEKRIYESTRMSMTEAAVDTTLTRDLYVALGEPLSETAWSARLYYKPFACWIWLGGLCMGIGGLLAVFDRRYRMTAGAAT</sequence>
<keyword evidence="6" id="KW-0201">Cytochrome c-type biogenesis</keyword>
<evidence type="ECO:0000256" key="5">
    <source>
        <dbReference type="ARBA" id="ARBA00022692"/>
    </source>
</evidence>
<feature type="transmembrane region" description="Helical" evidence="10">
    <location>
        <begin position="41"/>
        <end position="62"/>
    </location>
</feature>
<protein>
    <submittedName>
        <fullName evidence="13">Cytochrome c-type biogenesis protein CcmF</fullName>
    </submittedName>
</protein>
<dbReference type="GO" id="GO:0015232">
    <property type="term" value="F:heme transmembrane transporter activity"/>
    <property type="evidence" value="ECO:0007669"/>
    <property type="project" value="InterPro"/>
</dbReference>
<dbReference type="PANTHER" id="PTHR43653:SF1">
    <property type="entry name" value="CYTOCHROME C-TYPE BIOGENESIS PROTEIN CCMF"/>
    <property type="match status" value="1"/>
</dbReference>
<dbReference type="NCBIfam" id="NF007691">
    <property type="entry name" value="PRK10369.1"/>
    <property type="match status" value="1"/>
</dbReference>
<feature type="transmembrane region" description="Helical" evidence="10">
    <location>
        <begin position="250"/>
        <end position="267"/>
    </location>
</feature>
<evidence type="ECO:0000256" key="8">
    <source>
        <dbReference type="ARBA" id="ARBA00023136"/>
    </source>
</evidence>
<feature type="domain" description="Cytochrome c-type biogenesis protein CcmF C-terminal" evidence="12">
    <location>
        <begin position="316"/>
        <end position="640"/>
    </location>
</feature>
<dbReference type="GO" id="GO:0020037">
    <property type="term" value="F:heme binding"/>
    <property type="evidence" value="ECO:0007669"/>
    <property type="project" value="InterPro"/>
</dbReference>
<dbReference type="Pfam" id="PF01578">
    <property type="entry name" value="Cytochrom_C_asm"/>
    <property type="match status" value="1"/>
</dbReference>
<feature type="transmembrane region" description="Helical" evidence="10">
    <location>
        <begin position="82"/>
        <end position="112"/>
    </location>
</feature>
<feature type="transmembrane region" description="Helical" evidence="10">
    <location>
        <begin position="124"/>
        <end position="142"/>
    </location>
</feature>
<dbReference type="AlphaFoldDB" id="A0A433SAZ0"/>
<feature type="domain" description="Cytochrome c assembly protein" evidence="11">
    <location>
        <begin position="89"/>
        <end position="296"/>
    </location>
</feature>
<feature type="transmembrane region" description="Helical" evidence="10">
    <location>
        <begin position="425"/>
        <end position="444"/>
    </location>
</feature>
<gene>
    <name evidence="13" type="primary">ccmF</name>
    <name evidence="13" type="ORF">CUZ56_02659</name>
</gene>
<feature type="transmembrane region" description="Helical" evidence="10">
    <location>
        <begin position="176"/>
        <end position="196"/>
    </location>
</feature>
<evidence type="ECO:0000256" key="4">
    <source>
        <dbReference type="ARBA" id="ARBA00022519"/>
    </source>
</evidence>
<dbReference type="OrthoDB" id="9761451at2"/>
<proteinExistence type="inferred from homology"/>
<feature type="transmembrane region" description="Helical" evidence="10">
    <location>
        <begin position="352"/>
        <end position="375"/>
    </location>
</feature>
<comment type="similarity">
    <text evidence="2">Belongs to the CcmF/CycK/Ccl1/NrfE/CcsA family.</text>
</comment>
<keyword evidence="4" id="KW-0997">Cell inner membrane</keyword>
<evidence type="ECO:0000259" key="12">
    <source>
        <dbReference type="Pfam" id="PF16327"/>
    </source>
</evidence>
<dbReference type="Pfam" id="PF16327">
    <property type="entry name" value="CcmF_C"/>
    <property type="match status" value="1"/>
</dbReference>
<organism evidence="13 14">
    <name type="scientific">Saezia sanguinis</name>
    <dbReference type="NCBI Taxonomy" id="1965230"/>
    <lineage>
        <taxon>Bacteria</taxon>
        <taxon>Pseudomonadati</taxon>
        <taxon>Pseudomonadota</taxon>
        <taxon>Betaproteobacteria</taxon>
        <taxon>Burkholderiales</taxon>
        <taxon>Saeziaceae</taxon>
        <taxon>Saezia</taxon>
    </lineage>
</organism>
<evidence type="ECO:0000256" key="10">
    <source>
        <dbReference type="SAM" id="Phobius"/>
    </source>
</evidence>
<evidence type="ECO:0000256" key="9">
    <source>
        <dbReference type="ARBA" id="ARBA00037230"/>
    </source>
</evidence>
<dbReference type="InterPro" id="IPR003567">
    <property type="entry name" value="Cyt_c_biogenesis"/>
</dbReference>
<keyword evidence="14" id="KW-1185">Reference proteome</keyword>
<evidence type="ECO:0000256" key="7">
    <source>
        <dbReference type="ARBA" id="ARBA00022989"/>
    </source>
</evidence>
<name>A0A433SAZ0_9BURK</name>
<evidence type="ECO:0000256" key="3">
    <source>
        <dbReference type="ARBA" id="ARBA00022475"/>
    </source>
</evidence>
<dbReference type="GO" id="GO:0017004">
    <property type="term" value="P:cytochrome complex assembly"/>
    <property type="evidence" value="ECO:0007669"/>
    <property type="project" value="UniProtKB-KW"/>
</dbReference>
<evidence type="ECO:0000256" key="1">
    <source>
        <dbReference type="ARBA" id="ARBA00004429"/>
    </source>
</evidence>
<dbReference type="EMBL" id="PQSP01000009">
    <property type="protein sequence ID" value="RUS65814.1"/>
    <property type="molecule type" value="Genomic_DNA"/>
</dbReference>
<keyword evidence="8 10" id="KW-0472">Membrane</keyword>
<feature type="transmembrane region" description="Helical" evidence="10">
    <location>
        <begin position="6"/>
        <end position="29"/>
    </location>
</feature>
<feature type="transmembrane region" description="Helical" evidence="10">
    <location>
        <begin position="450"/>
        <end position="472"/>
    </location>
</feature>
<dbReference type="RefSeq" id="WP_126980821.1">
    <property type="nucleotide sequence ID" value="NZ_PQSP01000009.1"/>
</dbReference>
<dbReference type="InterPro" id="IPR002541">
    <property type="entry name" value="Cyt_c_assembly"/>
</dbReference>
<keyword evidence="3" id="KW-1003">Cell membrane</keyword>
<dbReference type="Proteomes" id="UP000286947">
    <property type="component" value="Unassembled WGS sequence"/>
</dbReference>
<dbReference type="GO" id="GO:0005886">
    <property type="term" value="C:plasma membrane"/>
    <property type="evidence" value="ECO:0007669"/>
    <property type="project" value="UniProtKB-SubCell"/>
</dbReference>
<feature type="transmembrane region" description="Helical" evidence="10">
    <location>
        <begin position="493"/>
        <end position="512"/>
    </location>
</feature>
<dbReference type="InterPro" id="IPR003568">
    <property type="entry name" value="Cyt_c_biogenesis_CcmF"/>
</dbReference>
<feature type="transmembrane region" description="Helical" evidence="10">
    <location>
        <begin position="395"/>
        <end position="413"/>
    </location>
</feature>
<evidence type="ECO:0000256" key="6">
    <source>
        <dbReference type="ARBA" id="ARBA00022748"/>
    </source>
</evidence>
<comment type="subcellular location">
    <subcellularLocation>
        <location evidence="1">Cell inner membrane</location>
        <topology evidence="1">Multi-pass membrane protein</topology>
    </subcellularLocation>
</comment>
<dbReference type="PRINTS" id="PR01410">
    <property type="entry name" value="CCBIOGENESIS"/>
</dbReference>
<feature type="transmembrane region" description="Helical" evidence="10">
    <location>
        <begin position="208"/>
        <end position="230"/>
    </location>
</feature>
<feature type="transmembrane region" description="Helical" evidence="10">
    <location>
        <begin position="274"/>
        <end position="293"/>
    </location>
</feature>
<comment type="caution">
    <text evidence="13">The sequence shown here is derived from an EMBL/GenBank/DDBJ whole genome shotgun (WGS) entry which is preliminary data.</text>
</comment>
<evidence type="ECO:0000313" key="14">
    <source>
        <dbReference type="Proteomes" id="UP000286947"/>
    </source>
</evidence>
<dbReference type="PRINTS" id="PR01411">
    <property type="entry name" value="CCMFBIOGNSIS"/>
</dbReference>
<dbReference type="InterPro" id="IPR032523">
    <property type="entry name" value="CcmF_C"/>
</dbReference>
<accession>A0A433SAZ0</accession>
<evidence type="ECO:0000259" key="11">
    <source>
        <dbReference type="Pfam" id="PF01578"/>
    </source>
</evidence>
<feature type="transmembrane region" description="Helical" evidence="10">
    <location>
        <begin position="313"/>
        <end position="331"/>
    </location>
</feature>
<evidence type="ECO:0000256" key="2">
    <source>
        <dbReference type="ARBA" id="ARBA00009186"/>
    </source>
</evidence>
<keyword evidence="5 10" id="KW-0812">Transmembrane</keyword>
<feature type="transmembrane region" description="Helical" evidence="10">
    <location>
        <begin position="614"/>
        <end position="638"/>
    </location>
</feature>